<dbReference type="Gene3D" id="2.170.220.10">
    <property type="match status" value="1"/>
</dbReference>
<evidence type="ECO:0000256" key="6">
    <source>
        <dbReference type="ARBA" id="ARBA00023146"/>
    </source>
</evidence>
<evidence type="ECO:0000256" key="3">
    <source>
        <dbReference type="ARBA" id="ARBA00022741"/>
    </source>
</evidence>
<keyword evidence="4 10" id="KW-0067">ATP-binding</keyword>
<proteinExistence type="inferred from homology"/>
<dbReference type="GO" id="GO:0005739">
    <property type="term" value="C:mitochondrion"/>
    <property type="evidence" value="ECO:0007669"/>
    <property type="project" value="UniProtKB-ARBA"/>
</dbReference>
<dbReference type="InterPro" id="IPR014758">
    <property type="entry name" value="Met-tRNA_synth"/>
</dbReference>
<evidence type="ECO:0000256" key="4">
    <source>
        <dbReference type="ARBA" id="ARBA00022840"/>
    </source>
</evidence>
<dbReference type="InterPro" id="IPR014729">
    <property type="entry name" value="Rossmann-like_a/b/a_fold"/>
</dbReference>
<evidence type="ECO:0000256" key="10">
    <source>
        <dbReference type="RuleBase" id="RU363039"/>
    </source>
</evidence>
<dbReference type="InterPro" id="IPR015413">
    <property type="entry name" value="Methionyl/Leucyl_tRNA_Synth"/>
</dbReference>
<accession>A0A6H5J6H8</accession>
<evidence type="ECO:0000256" key="7">
    <source>
        <dbReference type="ARBA" id="ARBA00026124"/>
    </source>
</evidence>
<dbReference type="AlphaFoldDB" id="A0A6H5J6H8"/>
<dbReference type="CDD" id="cd00814">
    <property type="entry name" value="MetRS_core"/>
    <property type="match status" value="1"/>
</dbReference>
<dbReference type="PANTHER" id="PTHR43326:SF1">
    <property type="entry name" value="METHIONINE--TRNA LIGASE, MITOCHONDRIAL"/>
    <property type="match status" value="1"/>
</dbReference>
<dbReference type="PRINTS" id="PR01041">
    <property type="entry name" value="TRNASYNTHMET"/>
</dbReference>
<gene>
    <name evidence="12" type="ORF">TBRA_LOCUS16590</name>
</gene>
<dbReference type="EC" id="6.1.1.10" evidence="1"/>
<evidence type="ECO:0000256" key="8">
    <source>
        <dbReference type="ARBA" id="ARBA00030331"/>
    </source>
</evidence>
<dbReference type="EMBL" id="CADCXV010001516">
    <property type="protein sequence ID" value="CAB0045033.1"/>
    <property type="molecule type" value="Genomic_DNA"/>
</dbReference>
<organism evidence="12 13">
    <name type="scientific">Trichogramma brassicae</name>
    <dbReference type="NCBI Taxonomy" id="86971"/>
    <lineage>
        <taxon>Eukaryota</taxon>
        <taxon>Metazoa</taxon>
        <taxon>Ecdysozoa</taxon>
        <taxon>Arthropoda</taxon>
        <taxon>Hexapoda</taxon>
        <taxon>Insecta</taxon>
        <taxon>Pterygota</taxon>
        <taxon>Neoptera</taxon>
        <taxon>Endopterygota</taxon>
        <taxon>Hymenoptera</taxon>
        <taxon>Apocrita</taxon>
        <taxon>Proctotrupomorpha</taxon>
        <taxon>Chalcidoidea</taxon>
        <taxon>Trichogrammatidae</taxon>
        <taxon>Trichogramma</taxon>
    </lineage>
</organism>
<dbReference type="InterPro" id="IPR033911">
    <property type="entry name" value="MetRS_core"/>
</dbReference>
<keyword evidence="6 10" id="KW-0030">Aminoacyl-tRNA synthetase</keyword>
<dbReference type="GO" id="GO:0006431">
    <property type="term" value="P:methionyl-tRNA aminoacylation"/>
    <property type="evidence" value="ECO:0007669"/>
    <property type="project" value="InterPro"/>
</dbReference>
<evidence type="ECO:0000259" key="11">
    <source>
        <dbReference type="Pfam" id="PF09334"/>
    </source>
</evidence>
<dbReference type="GO" id="GO:0004825">
    <property type="term" value="F:methionine-tRNA ligase activity"/>
    <property type="evidence" value="ECO:0007669"/>
    <property type="project" value="UniProtKB-EC"/>
</dbReference>
<evidence type="ECO:0000256" key="2">
    <source>
        <dbReference type="ARBA" id="ARBA00022598"/>
    </source>
</evidence>
<dbReference type="Proteomes" id="UP000479190">
    <property type="component" value="Unassembled WGS sequence"/>
</dbReference>
<dbReference type="OrthoDB" id="24670at2759"/>
<keyword evidence="2 10" id="KW-0436">Ligase</keyword>
<dbReference type="NCBIfam" id="TIGR00398">
    <property type="entry name" value="metG"/>
    <property type="match status" value="1"/>
</dbReference>
<keyword evidence="3 10" id="KW-0547">Nucleotide-binding</keyword>
<dbReference type="SUPFAM" id="SSF47323">
    <property type="entry name" value="Anticodon-binding domain of a subclass of class I aminoacyl-tRNA synthetases"/>
    <property type="match status" value="1"/>
</dbReference>
<keyword evidence="5 10" id="KW-0648">Protein biosynthesis</keyword>
<dbReference type="Gene3D" id="1.10.730.10">
    <property type="entry name" value="Isoleucyl-tRNA Synthetase, Domain 1"/>
    <property type="match status" value="1"/>
</dbReference>
<comment type="catalytic activity">
    <reaction evidence="9">
        <text>tRNA(Met) + L-methionine + ATP = L-methionyl-tRNA(Met) + AMP + diphosphate</text>
        <dbReference type="Rhea" id="RHEA:13481"/>
        <dbReference type="Rhea" id="RHEA-COMP:9667"/>
        <dbReference type="Rhea" id="RHEA-COMP:9698"/>
        <dbReference type="ChEBI" id="CHEBI:30616"/>
        <dbReference type="ChEBI" id="CHEBI:33019"/>
        <dbReference type="ChEBI" id="CHEBI:57844"/>
        <dbReference type="ChEBI" id="CHEBI:78442"/>
        <dbReference type="ChEBI" id="CHEBI:78530"/>
        <dbReference type="ChEBI" id="CHEBI:456215"/>
        <dbReference type="EC" id="6.1.1.10"/>
    </reaction>
</comment>
<dbReference type="SUPFAM" id="SSF52374">
    <property type="entry name" value="Nucleotidylyl transferase"/>
    <property type="match status" value="1"/>
</dbReference>
<evidence type="ECO:0000256" key="9">
    <source>
        <dbReference type="ARBA" id="ARBA00047364"/>
    </source>
</evidence>
<keyword evidence="13" id="KW-1185">Reference proteome</keyword>
<feature type="domain" description="Methionyl/Leucyl tRNA synthetase" evidence="11">
    <location>
        <begin position="14"/>
        <end position="376"/>
    </location>
</feature>
<dbReference type="InterPro" id="IPR009080">
    <property type="entry name" value="tRNAsynth_Ia_anticodon-bd"/>
</dbReference>
<dbReference type="InterPro" id="IPR023457">
    <property type="entry name" value="Met-tRNA_synth_2"/>
</dbReference>
<evidence type="ECO:0000313" key="12">
    <source>
        <dbReference type="EMBL" id="CAB0045033.1"/>
    </source>
</evidence>
<evidence type="ECO:0000256" key="5">
    <source>
        <dbReference type="ARBA" id="ARBA00022917"/>
    </source>
</evidence>
<comment type="similarity">
    <text evidence="10">Belongs to the class-I aminoacyl-tRNA synthetase family.</text>
</comment>
<dbReference type="Pfam" id="PF09334">
    <property type="entry name" value="tRNA-synt_1g"/>
    <property type="match status" value="1"/>
</dbReference>
<dbReference type="Gene3D" id="3.40.50.620">
    <property type="entry name" value="HUPs"/>
    <property type="match status" value="1"/>
</dbReference>
<evidence type="ECO:0000256" key="1">
    <source>
        <dbReference type="ARBA" id="ARBA00012838"/>
    </source>
</evidence>
<dbReference type="GO" id="GO:0005524">
    <property type="term" value="F:ATP binding"/>
    <property type="evidence" value="ECO:0007669"/>
    <property type="project" value="UniProtKB-KW"/>
</dbReference>
<evidence type="ECO:0000313" key="13">
    <source>
        <dbReference type="Proteomes" id="UP000479190"/>
    </source>
</evidence>
<name>A0A6H5J6H8_9HYME</name>
<reference evidence="12 13" key="1">
    <citation type="submission" date="2020-02" db="EMBL/GenBank/DDBJ databases">
        <authorList>
            <person name="Ferguson B K."/>
        </authorList>
    </citation>
    <scope>NUCLEOTIDE SEQUENCE [LARGE SCALE GENOMIC DNA]</scope>
</reference>
<dbReference type="PANTHER" id="PTHR43326">
    <property type="entry name" value="METHIONYL-TRNA SYNTHETASE"/>
    <property type="match status" value="1"/>
</dbReference>
<sequence length="540" mass="61014">MVRAYSQVSNPNKYITTPIFYVNADPHIGHLYTASVADAIARFNLLQENNVTFTTGTDEHGNKVLKAADHFDLNIDEYCKFISHKFRDMCDTFDIGYSDFIRTTDHHHQKAVQKFWTVLEEKGHIYPGGYTGWYCTAEESYLTEKDLVEKKTETGETIKVSAETGHPVEWSIEENYKFKLSNFEDDLKHWLKDVKVVQPTNFHKVLTHWIEEGGCSNDLSISRPAARSPWGVPVPTDASQTVYVWLDALVNYLSALGYPDESYKKFWPPTVQVIGKDILKFHGIYWPAFLMAAGLEPPKTILCHSHWTVNDEKMSKSKGNVVSPFAAGKLFTDEGLRYFLLRDSVPQNDSNYSLERVQNILNSELADTLGNLVSRCTGKVVNPNGEIPSVSVYGKTLKSEQAEKLRKNIESLGDSAKQQYESFLIHHAVDVVMETLRSANQMVEYHKPWQLAKETENESSSEELKAVIALAMEAVRVGAIALQPVVPKLSGKLLDSLRVPNHARKWKDTKPKYLSGESKSESEKFKNKSGILFPKVKVAA</sequence>
<dbReference type="FunFam" id="2.170.220.10:FF:000001">
    <property type="entry name" value="methionine--tRNA ligase, mitochondrial"/>
    <property type="match status" value="1"/>
</dbReference>
<protein>
    <recommendedName>
        <fullName evidence="7">Methionine--tRNA ligase, mitochondrial</fullName>
        <ecNumber evidence="1">6.1.1.10</ecNumber>
    </recommendedName>
    <alternativeName>
        <fullName evidence="8">Mitochondrial methionyl-tRNA synthetase</fullName>
    </alternativeName>
</protein>